<dbReference type="Proteomes" id="UP001600943">
    <property type="component" value="Unassembled WGS sequence"/>
</dbReference>
<evidence type="ECO:0000313" key="3">
    <source>
        <dbReference type="Proteomes" id="UP001600943"/>
    </source>
</evidence>
<evidence type="ECO:0000259" key="1">
    <source>
        <dbReference type="Pfam" id="PF14088"/>
    </source>
</evidence>
<sequence length="271" mass="31421">MINLGQLKEIKDLRKVWPHEALDFTPWLAKEDNLSLLSDTVGLEITVDETESSVGDFNVDIYATETGTDRKIIIENQLEDTNHDHLGKLITYASGKAADIVIWIVKRAREEHRAAIEWLNNHTDENIAFFLLEIKLYQIGDSDIAVKFEVIEKPNDWAKEIKRQTSSSPTLQARYDYWVAFNEYAFNNAAFAKVFSRRKASTDHWMSLNVGSSACHIDLSQVRKGNNITVEWYITDDKELYQKFYSHKADIEQDMEMALDWRELPDKKASW</sequence>
<proteinExistence type="predicted"/>
<reference evidence="2 3" key="1">
    <citation type="submission" date="2024-04" db="EMBL/GenBank/DDBJ databases">
        <title>Defined microbial consortia suppress multidrug-resistant proinflammatory Enterobacteriaceae via ecological control.</title>
        <authorList>
            <person name="Furuichi M."/>
            <person name="Kawaguchi T."/>
            <person name="Pust M."/>
            <person name="Yasuma K."/>
            <person name="Plichta D."/>
            <person name="Hasegawa N."/>
            <person name="Ohya T."/>
            <person name="Bhattarai S."/>
            <person name="Sasajima S."/>
            <person name="Aoto Y."/>
            <person name="Tuganbaev T."/>
            <person name="Yaginuma M."/>
            <person name="Ueda M."/>
            <person name="Okahashi N."/>
            <person name="Amafuji K."/>
            <person name="Kiridooshi Y."/>
            <person name="Sugita K."/>
            <person name="Strazar M."/>
            <person name="Skelly A."/>
            <person name="Suda W."/>
            <person name="Hattori M."/>
            <person name="Nakamoto N."/>
            <person name="Caballero S."/>
            <person name="Norman J."/>
            <person name="Olle B."/>
            <person name="Tanoue T."/>
            <person name="Arita M."/>
            <person name="Bucci V."/>
            <person name="Atarashi K."/>
            <person name="Xavier R."/>
            <person name="Honda K."/>
        </authorList>
    </citation>
    <scope>NUCLEOTIDE SEQUENCE [LARGE SCALE GENOMIC DNA]</scope>
    <source>
        <strain evidence="3">k04-0078-D8-1</strain>
    </source>
</reference>
<evidence type="ECO:0000313" key="2">
    <source>
        <dbReference type="EMBL" id="GAA6406715.1"/>
    </source>
</evidence>
<name>A0ABQ0B5I2_9FIRM</name>
<protein>
    <submittedName>
        <fullName evidence="2">DUF4268 domain-containing protein</fullName>
    </submittedName>
</protein>
<gene>
    <name evidence="2" type="ORF">K040078D81_08320</name>
</gene>
<feature type="domain" description="DUF4268" evidence="1">
    <location>
        <begin position="174"/>
        <end position="270"/>
    </location>
</feature>
<dbReference type="EMBL" id="BAABYW010000001">
    <property type="protein sequence ID" value="GAA6406715.1"/>
    <property type="molecule type" value="Genomic_DNA"/>
</dbReference>
<accession>A0ABQ0B5I2</accession>
<comment type="caution">
    <text evidence="2">The sequence shown here is derived from an EMBL/GenBank/DDBJ whole genome shotgun (WGS) entry which is preliminary data.</text>
</comment>
<keyword evidence="3" id="KW-1185">Reference proteome</keyword>
<dbReference type="Pfam" id="PF14088">
    <property type="entry name" value="DUF4268"/>
    <property type="match status" value="1"/>
</dbReference>
<dbReference type="InterPro" id="IPR025364">
    <property type="entry name" value="DUF4268"/>
</dbReference>
<organism evidence="2 3">
    <name type="scientific">Blautia hominis</name>
    <dbReference type="NCBI Taxonomy" id="2025493"/>
    <lineage>
        <taxon>Bacteria</taxon>
        <taxon>Bacillati</taxon>
        <taxon>Bacillota</taxon>
        <taxon>Clostridia</taxon>
        <taxon>Lachnospirales</taxon>
        <taxon>Lachnospiraceae</taxon>
        <taxon>Blautia</taxon>
    </lineage>
</organism>